<proteinExistence type="inferred from homology"/>
<evidence type="ECO:0000256" key="5">
    <source>
        <dbReference type="ARBA" id="ARBA00022801"/>
    </source>
</evidence>
<dbReference type="PROSITE" id="PS00109">
    <property type="entry name" value="PROTEIN_KINASE_TYR"/>
    <property type="match status" value="1"/>
</dbReference>
<dbReference type="InterPro" id="IPR037138">
    <property type="entry name" value="His_deacetylse_dom_sf"/>
</dbReference>
<dbReference type="PRINTS" id="PR01270">
    <property type="entry name" value="HDASUPER"/>
</dbReference>
<name>A0A7Y4NC59_9BACT</name>
<dbReference type="InterPro" id="IPR011009">
    <property type="entry name" value="Kinase-like_dom_sf"/>
</dbReference>
<dbReference type="GO" id="GO:0004407">
    <property type="term" value="F:histone deacetylase activity"/>
    <property type="evidence" value="ECO:0007669"/>
    <property type="project" value="InterPro"/>
</dbReference>
<feature type="region of interest" description="Disordered" evidence="7">
    <location>
        <begin position="319"/>
        <end position="338"/>
    </location>
</feature>
<dbReference type="PANTHER" id="PTHR43289:SF6">
    <property type="entry name" value="SERINE_THREONINE-PROTEIN KINASE NEKL-3"/>
    <property type="match status" value="1"/>
</dbReference>
<dbReference type="PROSITE" id="PS50011">
    <property type="entry name" value="PROTEIN_KINASE_DOM"/>
    <property type="match status" value="1"/>
</dbReference>
<feature type="domain" description="Protein kinase" evidence="8">
    <location>
        <begin position="15"/>
        <end position="290"/>
    </location>
</feature>
<dbReference type="GO" id="GO:0004674">
    <property type="term" value="F:protein serine/threonine kinase activity"/>
    <property type="evidence" value="ECO:0007669"/>
    <property type="project" value="TreeGrafter"/>
</dbReference>
<dbReference type="CDD" id="cd14014">
    <property type="entry name" value="STKc_PknB_like"/>
    <property type="match status" value="1"/>
</dbReference>
<evidence type="ECO:0000256" key="2">
    <source>
        <dbReference type="ARBA" id="ARBA00022679"/>
    </source>
</evidence>
<feature type="region of interest" description="Disordered" evidence="7">
    <location>
        <begin position="381"/>
        <end position="416"/>
    </location>
</feature>
<dbReference type="Pfam" id="PF00069">
    <property type="entry name" value="Pkinase"/>
    <property type="match status" value="1"/>
</dbReference>
<comment type="similarity">
    <text evidence="1">Belongs to the histone deacetylase family.</text>
</comment>
<dbReference type="PANTHER" id="PTHR43289">
    <property type="entry name" value="MITOGEN-ACTIVATED PROTEIN KINASE KINASE KINASE 20-RELATED"/>
    <property type="match status" value="1"/>
</dbReference>
<feature type="compositionally biased region" description="Basic and acidic residues" evidence="7">
    <location>
        <begin position="400"/>
        <end position="410"/>
    </location>
</feature>
<dbReference type="GO" id="GO:0005524">
    <property type="term" value="F:ATP binding"/>
    <property type="evidence" value="ECO:0007669"/>
    <property type="project" value="UniProtKB-KW"/>
</dbReference>
<dbReference type="InterPro" id="IPR000719">
    <property type="entry name" value="Prot_kinase_dom"/>
</dbReference>
<evidence type="ECO:0000256" key="4">
    <source>
        <dbReference type="ARBA" id="ARBA00022777"/>
    </source>
</evidence>
<evidence type="ECO:0000256" key="6">
    <source>
        <dbReference type="ARBA" id="ARBA00022840"/>
    </source>
</evidence>
<keyword evidence="5" id="KW-0378">Hydrolase</keyword>
<evidence type="ECO:0000313" key="10">
    <source>
        <dbReference type="Proteomes" id="UP000528460"/>
    </source>
</evidence>
<evidence type="ECO:0000256" key="1">
    <source>
        <dbReference type="ARBA" id="ARBA00005947"/>
    </source>
</evidence>
<protein>
    <submittedName>
        <fullName evidence="9">Protein kinase</fullName>
    </submittedName>
</protein>
<dbReference type="InterPro" id="IPR044150">
    <property type="entry name" value="HDAC_classIV"/>
</dbReference>
<comment type="caution">
    <text evidence="9">The sequence shown here is derived from an EMBL/GenBank/DDBJ whole genome shotgun (WGS) entry which is preliminary data.</text>
</comment>
<sequence>MVSGASPSSLIFGRYAVLRRVAVGGMGEIFLARQVGVSGFERPVILKSLLPDLLEHEGSVEMFLDEARVAAHLNHPNVVSLYEVGAWQGTFYIAMEYIEGENLGRLAKAAQRAGTPLPHRVCAQMIRDAALGLDHAHHARDSQGAPLELVHRDISPQNIMVRLDGLTKVVDFGVAKATIRASRTRTGVLKGKLRYMSPEQVRNEPVSGTSDQFALGVVLWELCTRRPFIDTDNPAEAMRRIALAAVPRPSQFVEGLSPLLEQIILRMLHRAPAQRFARCSEVARALQSYLDEVPEAPGEGVSAVVTRLVGDTVLARLRDAGSGEPGLPQVREPSSVSCPRCGQSTSATNRFCPACGNSLTPASGGPAPKLAMMPVLREPPVHLGDEDIPDAPTAKAPAARGDDGAVHEPPTDPTMEVPAPLASVLAEAPPVSEEDDGPPALGDEAPGPTVKIRAMDAQAQMRRLTLLVVVGEPAQEARLREAVSQAAARHHVEAVSLSEARWCLPFGLPQARPDDATRALKCAEDLGSAGPGVRRGLESGVVRAADVRHPVPVSYAQLARVHDARYLESLSDPATLARIYATDPSEVPVDALLDSVRLVCGGTLGAARLALARQGPVVNMAGGFHHARPDKGGGFCTVNDIAVAVADLRASGFDGSVAVLDLDAHPPDGTAACLAGQPKTWIGSVSGSDWGLLPPGVDETRVPDGCDDVTYVQKVKDLLSRMPASDITFIIAGGDVLSGDRFGRVGITLQGARKRDVAIAAALRGRASVWLPGGGYHPESWKLFAGTVLVLAGLGHQRITARYDPLSARFQRIAHLLVPEQANTAGTTPDWEPFSLEDLEGPLRLGPEVQPRVLGHYTAQGIEYALFRYGLLSYVERLGYSRLRVQVSSTGGTGDRIMVLGHAGGREHLLSDSVLERKVLQGETFLFANWLSLRHPRARFSDRRPQLPGQEVPGLGLSRETTEVLLAMAQRLGLSGVAFRPMWYHLAVVARGRFHFSTPERQGRFEALMRDLSALSLVEATRAVAEGRVRLDGQPYPWEPDDMLCRLTPVPLDAEAVAKERERCRFTVEPPASG</sequence>
<dbReference type="Gene3D" id="3.40.800.20">
    <property type="entry name" value="Histone deacetylase domain"/>
    <property type="match status" value="1"/>
</dbReference>
<dbReference type="SUPFAM" id="SSF56112">
    <property type="entry name" value="Protein kinase-like (PK-like)"/>
    <property type="match status" value="1"/>
</dbReference>
<dbReference type="InterPro" id="IPR023696">
    <property type="entry name" value="Ureohydrolase_dom_sf"/>
</dbReference>
<gene>
    <name evidence="9" type="ORF">HNS30_07590</name>
</gene>
<keyword evidence="6" id="KW-0067">ATP-binding</keyword>
<dbReference type="Proteomes" id="UP000528460">
    <property type="component" value="Unassembled WGS sequence"/>
</dbReference>
<dbReference type="EMBL" id="JABFJW010000039">
    <property type="protein sequence ID" value="NOK08892.1"/>
    <property type="molecule type" value="Genomic_DNA"/>
</dbReference>
<organism evidence="9 10">
    <name type="scientific">Corallococcus exercitus</name>
    <dbReference type="NCBI Taxonomy" id="2316736"/>
    <lineage>
        <taxon>Bacteria</taxon>
        <taxon>Pseudomonadati</taxon>
        <taxon>Myxococcota</taxon>
        <taxon>Myxococcia</taxon>
        <taxon>Myxococcales</taxon>
        <taxon>Cystobacterineae</taxon>
        <taxon>Myxococcaceae</taxon>
        <taxon>Corallococcus</taxon>
    </lineage>
</organism>
<keyword evidence="2" id="KW-0808">Transferase</keyword>
<dbReference type="InterPro" id="IPR023801">
    <property type="entry name" value="His_deacetylse_dom"/>
</dbReference>
<dbReference type="GO" id="GO:0016787">
    <property type="term" value="F:hydrolase activity"/>
    <property type="evidence" value="ECO:0007669"/>
    <property type="project" value="UniProtKB-KW"/>
</dbReference>
<evidence type="ECO:0000256" key="7">
    <source>
        <dbReference type="SAM" id="MobiDB-lite"/>
    </source>
</evidence>
<evidence type="ECO:0000256" key="3">
    <source>
        <dbReference type="ARBA" id="ARBA00022741"/>
    </source>
</evidence>
<accession>A0A7Y4NC59</accession>
<evidence type="ECO:0000259" key="8">
    <source>
        <dbReference type="PROSITE" id="PS50011"/>
    </source>
</evidence>
<dbReference type="Gene3D" id="1.10.510.10">
    <property type="entry name" value="Transferase(Phosphotransferase) domain 1"/>
    <property type="match status" value="1"/>
</dbReference>
<keyword evidence="3" id="KW-0547">Nucleotide-binding</keyword>
<dbReference type="InterPro" id="IPR000286">
    <property type="entry name" value="HDACs"/>
</dbReference>
<dbReference type="InterPro" id="IPR008266">
    <property type="entry name" value="Tyr_kinase_AS"/>
</dbReference>
<keyword evidence="4 9" id="KW-0418">Kinase</keyword>
<dbReference type="Pfam" id="PF00850">
    <property type="entry name" value="Hist_deacetyl"/>
    <property type="match status" value="1"/>
</dbReference>
<dbReference type="AlphaFoldDB" id="A0A7Y4NC59"/>
<dbReference type="Gene3D" id="3.30.200.20">
    <property type="entry name" value="Phosphorylase Kinase, domain 1"/>
    <property type="match status" value="1"/>
</dbReference>
<dbReference type="CDD" id="cd09993">
    <property type="entry name" value="HDAC_classIV"/>
    <property type="match status" value="1"/>
</dbReference>
<reference evidence="9 10" key="1">
    <citation type="submission" date="2020-05" db="EMBL/GenBank/DDBJ databases">
        <authorList>
            <person name="Whitworth D."/>
        </authorList>
    </citation>
    <scope>NUCLEOTIDE SEQUENCE [LARGE SCALE GENOMIC DNA]</scope>
    <source>
        <strain evidence="9 10">CA046A</strain>
    </source>
</reference>
<dbReference type="SUPFAM" id="SSF52768">
    <property type="entry name" value="Arginase/deacetylase"/>
    <property type="match status" value="1"/>
</dbReference>
<evidence type="ECO:0000313" key="9">
    <source>
        <dbReference type="EMBL" id="NOK08892.1"/>
    </source>
</evidence>
<dbReference type="RefSeq" id="WP_171413110.1">
    <property type="nucleotide sequence ID" value="NZ_JABFJW010000039.1"/>
</dbReference>